<dbReference type="PANTHER" id="PTHR10177">
    <property type="entry name" value="CYCLINS"/>
    <property type="match status" value="1"/>
</dbReference>
<dbReference type="InterPro" id="IPR036915">
    <property type="entry name" value="Cyclin-like_sf"/>
</dbReference>
<feature type="compositionally biased region" description="Low complexity" evidence="4">
    <location>
        <begin position="339"/>
        <end position="349"/>
    </location>
</feature>
<name>A0A834CF81_ORYME</name>
<protein>
    <submittedName>
        <fullName evidence="6">Cyclin-G2</fullName>
    </submittedName>
</protein>
<dbReference type="Pfam" id="PF00134">
    <property type="entry name" value="Cyclin_N"/>
    <property type="match status" value="1"/>
</dbReference>
<evidence type="ECO:0000256" key="2">
    <source>
        <dbReference type="ARBA" id="ARBA00023127"/>
    </source>
</evidence>
<comment type="caution">
    <text evidence="6">The sequence shown here is derived from an EMBL/GenBank/DDBJ whole genome shotgun (WGS) entry which is preliminary data.</text>
</comment>
<dbReference type="InterPro" id="IPR013763">
    <property type="entry name" value="Cyclin-like_dom"/>
</dbReference>
<dbReference type="EMBL" id="WKFB01000302">
    <property type="protein sequence ID" value="KAF6727518.1"/>
    <property type="molecule type" value="Genomic_DNA"/>
</dbReference>
<feature type="domain" description="Cyclin-like" evidence="5">
    <location>
        <begin position="56"/>
        <end position="142"/>
    </location>
</feature>
<organism evidence="6 7">
    <name type="scientific">Oryzias melastigma</name>
    <name type="common">Marine medaka</name>
    <dbReference type="NCBI Taxonomy" id="30732"/>
    <lineage>
        <taxon>Eukaryota</taxon>
        <taxon>Metazoa</taxon>
        <taxon>Chordata</taxon>
        <taxon>Craniata</taxon>
        <taxon>Vertebrata</taxon>
        <taxon>Euteleostomi</taxon>
        <taxon>Actinopterygii</taxon>
        <taxon>Neopterygii</taxon>
        <taxon>Teleostei</taxon>
        <taxon>Neoteleostei</taxon>
        <taxon>Acanthomorphata</taxon>
        <taxon>Ovalentaria</taxon>
        <taxon>Atherinomorphae</taxon>
        <taxon>Beloniformes</taxon>
        <taxon>Adrianichthyidae</taxon>
        <taxon>Oryziinae</taxon>
        <taxon>Oryzias</taxon>
    </lineage>
</organism>
<evidence type="ECO:0000313" key="7">
    <source>
        <dbReference type="Proteomes" id="UP000646548"/>
    </source>
</evidence>
<comment type="function">
    <text evidence="1">Essential for the control of the cell cycle at the G2/M (mitosis) transition.</text>
</comment>
<dbReference type="FunFam" id="1.10.472.10:FF:000006">
    <property type="entry name" value="Cyclin I"/>
    <property type="match status" value="1"/>
</dbReference>
<proteinExistence type="inferred from homology"/>
<reference evidence="6" key="1">
    <citation type="journal article" name="BMC Genomics">
        <title>Long-read sequencing and de novo genome assembly of marine medaka (Oryzias melastigma).</title>
        <authorList>
            <person name="Liang P."/>
            <person name="Saqib H.S.A."/>
            <person name="Ni X."/>
            <person name="Shen Y."/>
        </authorList>
    </citation>
    <scope>NUCLEOTIDE SEQUENCE</scope>
    <source>
        <strain evidence="6">Bigg-433</strain>
    </source>
</reference>
<feature type="region of interest" description="Disordered" evidence="4">
    <location>
        <begin position="324"/>
        <end position="363"/>
    </location>
</feature>
<keyword evidence="2 3" id="KW-0195">Cyclin</keyword>
<sequence>MRDPPGIDNLLLKKLKVCCAKEDSFLPREMGLKLMESTPTENSSGVSAKCRDSRVEELWGLTTFFGYSIHTFVQAVNLLDRFLTLMKVQRKHVPCIGVCCLHMAAKMMEEEADVSPTHELIRISQSKFTVSDLSRMEKIISEKLCLDPKAVTALTFLQLYHAAISTQSAGREEIPSFGRLEAQLKACLCRLVFSKAKPSVLALSLIAQDDGLQSLSVMKIVQQFQRHLKVGFLISLFGAKFRFSVSCSFAEAFVCFLSSSQISDAELLGWKELVAECMSAYHSSQCSKPDNRKLVWIVSRRTAQGLQSGHFSVPALPTIPEISWDQNESEDSSEDSSCSEESPCGSLGSDGEETFFPSRFHHS</sequence>
<evidence type="ECO:0000256" key="1">
    <source>
        <dbReference type="ARBA" id="ARBA00003222"/>
    </source>
</evidence>
<dbReference type="AlphaFoldDB" id="A0A834CF81"/>
<comment type="similarity">
    <text evidence="3">Belongs to the cyclin family.</text>
</comment>
<dbReference type="SUPFAM" id="SSF47954">
    <property type="entry name" value="Cyclin-like"/>
    <property type="match status" value="1"/>
</dbReference>
<evidence type="ECO:0000259" key="5">
    <source>
        <dbReference type="SMART" id="SM00385"/>
    </source>
</evidence>
<evidence type="ECO:0000313" key="6">
    <source>
        <dbReference type="EMBL" id="KAF6727518.1"/>
    </source>
</evidence>
<dbReference type="Gene3D" id="1.10.472.10">
    <property type="entry name" value="Cyclin-like"/>
    <property type="match status" value="2"/>
</dbReference>
<dbReference type="InterPro" id="IPR039361">
    <property type="entry name" value="Cyclin"/>
</dbReference>
<accession>A0A834CF81</accession>
<evidence type="ECO:0000256" key="4">
    <source>
        <dbReference type="SAM" id="MobiDB-lite"/>
    </source>
</evidence>
<feature type="compositionally biased region" description="Acidic residues" evidence="4">
    <location>
        <begin position="327"/>
        <end position="338"/>
    </location>
</feature>
<dbReference type="Proteomes" id="UP000646548">
    <property type="component" value="Unassembled WGS sequence"/>
</dbReference>
<dbReference type="SMART" id="SM00385">
    <property type="entry name" value="CYCLIN"/>
    <property type="match status" value="1"/>
</dbReference>
<evidence type="ECO:0000256" key="3">
    <source>
        <dbReference type="RuleBase" id="RU000383"/>
    </source>
</evidence>
<dbReference type="InterPro" id="IPR006671">
    <property type="entry name" value="Cyclin_N"/>
</dbReference>
<gene>
    <name evidence="6" type="ORF">FQA47_005559</name>
</gene>